<protein>
    <recommendedName>
        <fullName evidence="2">Anti-sigma factor antagonist</fullName>
    </recommendedName>
</protein>
<dbReference type="NCBIfam" id="TIGR00377">
    <property type="entry name" value="ant_ant_sig"/>
    <property type="match status" value="1"/>
</dbReference>
<organism evidence="4 5">
    <name type="scientific">Nocardioides aurantiacus</name>
    <dbReference type="NCBI Taxonomy" id="86796"/>
    <lineage>
        <taxon>Bacteria</taxon>
        <taxon>Bacillati</taxon>
        <taxon>Actinomycetota</taxon>
        <taxon>Actinomycetes</taxon>
        <taxon>Propionibacteriales</taxon>
        <taxon>Nocardioidaceae</taxon>
        <taxon>Nocardioides</taxon>
    </lineage>
</organism>
<dbReference type="GO" id="GO:0043856">
    <property type="term" value="F:anti-sigma factor antagonist activity"/>
    <property type="evidence" value="ECO:0007669"/>
    <property type="project" value="InterPro"/>
</dbReference>
<evidence type="ECO:0000256" key="2">
    <source>
        <dbReference type="RuleBase" id="RU003749"/>
    </source>
</evidence>
<evidence type="ECO:0000313" key="5">
    <source>
        <dbReference type="Proteomes" id="UP000281738"/>
    </source>
</evidence>
<dbReference type="RefSeq" id="WP_170169714.1">
    <property type="nucleotide sequence ID" value="NZ_RKHO01000001.1"/>
</dbReference>
<reference evidence="4 5" key="1">
    <citation type="submission" date="2018-11" db="EMBL/GenBank/DDBJ databases">
        <title>Sequencing the genomes of 1000 actinobacteria strains.</title>
        <authorList>
            <person name="Klenk H.-P."/>
        </authorList>
    </citation>
    <scope>NUCLEOTIDE SEQUENCE [LARGE SCALE GENOMIC DNA]</scope>
    <source>
        <strain evidence="4 5">DSM 12652</strain>
    </source>
</reference>
<dbReference type="PANTHER" id="PTHR33495">
    <property type="entry name" value="ANTI-SIGMA FACTOR ANTAGONIST TM_1081-RELATED-RELATED"/>
    <property type="match status" value="1"/>
</dbReference>
<name>A0A3N2CS61_9ACTN</name>
<keyword evidence="5" id="KW-1185">Reference proteome</keyword>
<dbReference type="AlphaFoldDB" id="A0A3N2CS61"/>
<accession>A0A3N2CS61</accession>
<sequence length="129" mass="13636">MTSRETHVTGHAVSSLDLPDGAEADLRLAGEAVTVTVRGELDLHTASCLRQTLQAAVAEEADLVLVHLDEVTFMDSTALGVLVGAWKAQTAHGRRLEVVCSRPEPLKLLRLTGLDGVLVVHPGAPAVRS</sequence>
<dbReference type="PANTHER" id="PTHR33495:SF2">
    <property type="entry name" value="ANTI-SIGMA FACTOR ANTAGONIST TM_1081-RELATED"/>
    <property type="match status" value="1"/>
</dbReference>
<gene>
    <name evidence="4" type="ORF">EDD33_1221</name>
</gene>
<dbReference type="SUPFAM" id="SSF52091">
    <property type="entry name" value="SpoIIaa-like"/>
    <property type="match status" value="1"/>
</dbReference>
<dbReference type="EMBL" id="RKHO01000001">
    <property type="protein sequence ID" value="ROR90381.1"/>
    <property type="molecule type" value="Genomic_DNA"/>
</dbReference>
<feature type="domain" description="STAS" evidence="3">
    <location>
        <begin position="22"/>
        <end position="129"/>
    </location>
</feature>
<dbReference type="CDD" id="cd07043">
    <property type="entry name" value="STAS_anti-anti-sigma_factors"/>
    <property type="match status" value="1"/>
</dbReference>
<evidence type="ECO:0000256" key="1">
    <source>
        <dbReference type="ARBA" id="ARBA00009013"/>
    </source>
</evidence>
<dbReference type="InterPro" id="IPR002645">
    <property type="entry name" value="STAS_dom"/>
</dbReference>
<comment type="caution">
    <text evidence="4">The sequence shown here is derived from an EMBL/GenBank/DDBJ whole genome shotgun (WGS) entry which is preliminary data.</text>
</comment>
<dbReference type="Gene3D" id="3.30.750.24">
    <property type="entry name" value="STAS domain"/>
    <property type="match status" value="1"/>
</dbReference>
<dbReference type="PROSITE" id="PS50801">
    <property type="entry name" value="STAS"/>
    <property type="match status" value="1"/>
</dbReference>
<evidence type="ECO:0000313" key="4">
    <source>
        <dbReference type="EMBL" id="ROR90381.1"/>
    </source>
</evidence>
<dbReference type="Pfam" id="PF01740">
    <property type="entry name" value="STAS"/>
    <property type="match status" value="1"/>
</dbReference>
<comment type="similarity">
    <text evidence="1 2">Belongs to the anti-sigma-factor antagonist family.</text>
</comment>
<dbReference type="InterPro" id="IPR036513">
    <property type="entry name" value="STAS_dom_sf"/>
</dbReference>
<proteinExistence type="inferred from homology"/>
<dbReference type="InterPro" id="IPR003658">
    <property type="entry name" value="Anti-sigma_ant"/>
</dbReference>
<dbReference type="Proteomes" id="UP000281738">
    <property type="component" value="Unassembled WGS sequence"/>
</dbReference>
<evidence type="ECO:0000259" key="3">
    <source>
        <dbReference type="PROSITE" id="PS50801"/>
    </source>
</evidence>